<dbReference type="PANTHER" id="PTHR37610">
    <property type="entry name" value="CCHC-TYPE DOMAIN-CONTAINING PROTEIN"/>
    <property type="match status" value="1"/>
</dbReference>
<dbReference type="InterPro" id="IPR029472">
    <property type="entry name" value="Copia-like_N"/>
</dbReference>
<evidence type="ECO:0000259" key="2">
    <source>
        <dbReference type="Pfam" id="PF14244"/>
    </source>
</evidence>
<protein>
    <submittedName>
        <fullName evidence="4">Uncharacterized protein LOC107479098</fullName>
    </submittedName>
</protein>
<reference evidence="4" key="2">
    <citation type="submission" date="2025-08" db="UniProtKB">
        <authorList>
            <consortium name="RefSeq"/>
        </authorList>
    </citation>
    <scope>IDENTIFICATION</scope>
    <source>
        <tissue evidence="4">Whole plant</tissue>
    </source>
</reference>
<gene>
    <name evidence="4" type="primary">LOC107479098</name>
</gene>
<sequence length="273" mass="30973">MAANVHDEVVEPEARGFTASEFQNFFRMMAHFSSLQDTSALATTAPLTTQNYDSWSKSVKISLKTKNKLRFIDGSLPKPEENDHTFEAWDRCNSLVLSWLHGSLSPEILHSVLWCDNACELWRDLKHRFYEGDLFRIADLQEDLFTAKQGVIREYRSQTHVICFLRGLNEQYASVKSQVMLMKPLLDIAVAFFMLLQQERQMSHTTDLEPRAIMNNISTDANANAFDTYQRNNGNYNGANAGSNNRGRGEGVEAEEEVEALQNSAHTVANQVT</sequence>
<feature type="domain" description="Retrotransposon Copia-like N-terminal" evidence="2">
    <location>
        <begin position="37"/>
        <end position="80"/>
    </location>
</feature>
<dbReference type="RefSeq" id="XP_015954735.1">
    <property type="nucleotide sequence ID" value="XM_016099249.1"/>
</dbReference>
<dbReference type="Proteomes" id="UP000515211">
    <property type="component" value="Chromosome 3"/>
</dbReference>
<dbReference type="PANTHER" id="PTHR37610:SF55">
    <property type="entry name" value="RETROTRANSPOSON COPIA-LIKE N-TERMINAL DOMAIN-CONTAINING PROTEIN"/>
    <property type="match status" value="1"/>
</dbReference>
<feature type="compositionally biased region" description="Polar residues" evidence="1">
    <location>
        <begin position="261"/>
        <end position="273"/>
    </location>
</feature>
<dbReference type="Pfam" id="PF14244">
    <property type="entry name" value="Retrotran_gag_3"/>
    <property type="match status" value="1"/>
</dbReference>
<accession>A0A6P4CP38</accession>
<evidence type="ECO:0000256" key="1">
    <source>
        <dbReference type="SAM" id="MobiDB-lite"/>
    </source>
</evidence>
<dbReference type="KEGG" id="adu:107479098"/>
<evidence type="ECO:0000313" key="4">
    <source>
        <dbReference type="RefSeq" id="XP_015954735.1"/>
    </source>
</evidence>
<dbReference type="GeneID" id="107479098"/>
<feature type="compositionally biased region" description="Low complexity" evidence="1">
    <location>
        <begin position="234"/>
        <end position="246"/>
    </location>
</feature>
<dbReference type="OrthoDB" id="5544992at2759"/>
<keyword evidence="3" id="KW-1185">Reference proteome</keyword>
<name>A0A6P4CP38_ARADU</name>
<feature type="region of interest" description="Disordered" evidence="1">
    <location>
        <begin position="234"/>
        <end position="273"/>
    </location>
</feature>
<evidence type="ECO:0000313" key="3">
    <source>
        <dbReference type="Proteomes" id="UP000515211"/>
    </source>
</evidence>
<reference evidence="3" key="1">
    <citation type="journal article" date="2016" name="Nat. Genet.">
        <title>The genome sequences of Arachis duranensis and Arachis ipaensis, the diploid ancestors of cultivated peanut.</title>
        <authorList>
            <person name="Bertioli D.J."/>
            <person name="Cannon S.B."/>
            <person name="Froenicke L."/>
            <person name="Huang G."/>
            <person name="Farmer A.D."/>
            <person name="Cannon E.K."/>
            <person name="Liu X."/>
            <person name="Gao D."/>
            <person name="Clevenger J."/>
            <person name="Dash S."/>
            <person name="Ren L."/>
            <person name="Moretzsohn M.C."/>
            <person name="Shirasawa K."/>
            <person name="Huang W."/>
            <person name="Vidigal B."/>
            <person name="Abernathy B."/>
            <person name="Chu Y."/>
            <person name="Niederhuth C.E."/>
            <person name="Umale P."/>
            <person name="Araujo A.C."/>
            <person name="Kozik A."/>
            <person name="Kim K.D."/>
            <person name="Burow M.D."/>
            <person name="Varshney R.K."/>
            <person name="Wang X."/>
            <person name="Zhang X."/>
            <person name="Barkley N."/>
            <person name="Guimaraes P.M."/>
            <person name="Isobe S."/>
            <person name="Guo B."/>
            <person name="Liao B."/>
            <person name="Stalker H.T."/>
            <person name="Schmitz R.J."/>
            <person name="Scheffler B.E."/>
            <person name="Leal-Bertioli S.C."/>
            <person name="Xun X."/>
            <person name="Jackson S.A."/>
            <person name="Michelmore R."/>
            <person name="Ozias-Akins P."/>
        </authorList>
    </citation>
    <scope>NUCLEOTIDE SEQUENCE [LARGE SCALE GENOMIC DNA]</scope>
    <source>
        <strain evidence="3">cv. V14167</strain>
    </source>
</reference>
<proteinExistence type="predicted"/>
<organism evidence="3 4">
    <name type="scientific">Arachis duranensis</name>
    <name type="common">Wild peanut</name>
    <dbReference type="NCBI Taxonomy" id="130453"/>
    <lineage>
        <taxon>Eukaryota</taxon>
        <taxon>Viridiplantae</taxon>
        <taxon>Streptophyta</taxon>
        <taxon>Embryophyta</taxon>
        <taxon>Tracheophyta</taxon>
        <taxon>Spermatophyta</taxon>
        <taxon>Magnoliopsida</taxon>
        <taxon>eudicotyledons</taxon>
        <taxon>Gunneridae</taxon>
        <taxon>Pentapetalae</taxon>
        <taxon>rosids</taxon>
        <taxon>fabids</taxon>
        <taxon>Fabales</taxon>
        <taxon>Fabaceae</taxon>
        <taxon>Papilionoideae</taxon>
        <taxon>50 kb inversion clade</taxon>
        <taxon>dalbergioids sensu lato</taxon>
        <taxon>Dalbergieae</taxon>
        <taxon>Pterocarpus clade</taxon>
        <taxon>Arachis</taxon>
    </lineage>
</organism>
<dbReference type="AlphaFoldDB" id="A0A6P4CP38"/>